<dbReference type="PANTHER" id="PTHR12315">
    <property type="entry name" value="BICOID-INTERACTING PROTEIN RELATED"/>
    <property type="match status" value="1"/>
</dbReference>
<feature type="region of interest" description="Disordered" evidence="7">
    <location>
        <begin position="629"/>
        <end position="682"/>
    </location>
</feature>
<dbReference type="Proteomes" id="UP000183832">
    <property type="component" value="Unassembled WGS sequence"/>
</dbReference>
<keyword evidence="3 6" id="KW-0808">Transferase</keyword>
<dbReference type="EMBL" id="CVRI01000058">
    <property type="protein sequence ID" value="CRL02701.1"/>
    <property type="molecule type" value="Genomic_DNA"/>
</dbReference>
<reference evidence="9 10" key="1">
    <citation type="submission" date="2015-04" db="EMBL/GenBank/DDBJ databases">
        <authorList>
            <person name="Syromyatnikov M.Y."/>
            <person name="Popov V.N."/>
        </authorList>
    </citation>
    <scope>NUCLEOTIDE SEQUENCE [LARGE SCALE GENOMIC DNA]</scope>
</reference>
<keyword evidence="10" id="KW-1185">Reference proteome</keyword>
<dbReference type="InterPro" id="IPR029063">
    <property type="entry name" value="SAM-dependent_MTases_sf"/>
</dbReference>
<evidence type="ECO:0000256" key="4">
    <source>
        <dbReference type="ARBA" id="ARBA00022691"/>
    </source>
</evidence>
<evidence type="ECO:0000259" key="8">
    <source>
        <dbReference type="PROSITE" id="PS51515"/>
    </source>
</evidence>
<feature type="region of interest" description="Disordered" evidence="7">
    <location>
        <begin position="64"/>
        <end position="89"/>
    </location>
</feature>
<feature type="compositionally biased region" description="Polar residues" evidence="7">
    <location>
        <begin position="193"/>
        <end position="207"/>
    </location>
</feature>
<dbReference type="GO" id="GO:0017069">
    <property type="term" value="F:snRNA binding"/>
    <property type="evidence" value="ECO:0007669"/>
    <property type="project" value="TreeGrafter"/>
</dbReference>
<feature type="compositionally biased region" description="Basic and acidic residues" evidence="7">
    <location>
        <begin position="1"/>
        <end position="19"/>
    </location>
</feature>
<dbReference type="STRING" id="568069.A0A1J1IR39"/>
<feature type="region of interest" description="Disordered" evidence="7">
    <location>
        <begin position="123"/>
        <end position="226"/>
    </location>
</feature>
<dbReference type="InterPro" id="IPR010675">
    <property type="entry name" value="Bin3_C"/>
</dbReference>
<evidence type="ECO:0000256" key="5">
    <source>
        <dbReference type="PROSITE-ProRule" id="PRU00848"/>
    </source>
</evidence>
<dbReference type="InterPro" id="IPR024160">
    <property type="entry name" value="BIN3_SAM-bd_dom"/>
</dbReference>
<feature type="compositionally biased region" description="Basic residues" evidence="7">
    <location>
        <begin position="123"/>
        <end position="132"/>
    </location>
</feature>
<dbReference type="GO" id="GO:0008171">
    <property type="term" value="F:O-methyltransferase activity"/>
    <property type="evidence" value="ECO:0007669"/>
    <property type="project" value="UniProtKB-UniRule"/>
</dbReference>
<dbReference type="OrthoDB" id="10017101at2759"/>
<dbReference type="GO" id="GO:0008173">
    <property type="term" value="F:RNA methyltransferase activity"/>
    <property type="evidence" value="ECO:0007669"/>
    <property type="project" value="UniProtKB-UniRule"/>
</dbReference>
<evidence type="ECO:0000256" key="7">
    <source>
        <dbReference type="SAM" id="MobiDB-lite"/>
    </source>
</evidence>
<dbReference type="GO" id="GO:0040031">
    <property type="term" value="P:snRNA modification"/>
    <property type="evidence" value="ECO:0007669"/>
    <property type="project" value="TreeGrafter"/>
</dbReference>
<feature type="compositionally biased region" description="Polar residues" evidence="7">
    <location>
        <begin position="671"/>
        <end position="682"/>
    </location>
</feature>
<keyword evidence="2 6" id="KW-0489">Methyltransferase</keyword>
<evidence type="ECO:0000256" key="1">
    <source>
        <dbReference type="ARBA" id="ARBA00008361"/>
    </source>
</evidence>
<accession>A0A1J1IR39</accession>
<dbReference type="PANTHER" id="PTHR12315:SF0">
    <property type="entry name" value="7SK SNRNA METHYLPHOSPHATE CAPPING ENZYME"/>
    <property type="match status" value="1"/>
</dbReference>
<feature type="domain" description="Bin3-type SAM" evidence="8">
    <location>
        <begin position="277"/>
        <end position="543"/>
    </location>
</feature>
<dbReference type="SUPFAM" id="SSF53335">
    <property type="entry name" value="S-adenosyl-L-methionine-dependent methyltransferases"/>
    <property type="match status" value="1"/>
</dbReference>
<dbReference type="PROSITE" id="PS51515">
    <property type="entry name" value="BIN3_SAM"/>
    <property type="match status" value="1"/>
</dbReference>
<sequence length="682" mass="78269">MEVEKREIKVKKHEKEKSTLKNNKRIWPTSFNVSKFFLPEKRARRNVRIPKFLLGGNISDPLNLNSLQNESETNNDDENNEIEEESESKVELIIPPNINDPLNLLSPVDKTKYEMQLTCNSNIKRRQRKRFKSGSEFHPMNTRKKSAFANKLCSSPEKPLESEAAYDSNVSKESSDDEITDPSWSIVDKESSKNSPTVNTRKPSNSGEDPKTVIVPTTENEASKNQEELTNELFDDTQTENVTEVKVENAVLQKTARCQYGNYNRYFGFESLNKNMDVRLKIFQRHVHLFKNKDVLDIGCNVGLMTLAIAKLLSPKSITGVDIDRNLINIARNKLMKYVAIPDSLIETDLNAEVVKRPRTECFPSSFPICYGNLSAAFRQIQKKAQTPLTHVSTPKTPNETQYLRIPENVLFEEMNYVPKDELSLFRDGGKYDLILCLSVTKWIHLNYGDQGMKLTFKKIFNQLRPGGKFILELQNWPSYKKKKKMTEQIFENYKSIKFSPSNFADFLLSQEVGFSHYYTLGVTQHLSKGFKRPIYLFVKGEYTPKAAQKWSDVYFPSTTPYPRRSMVYAQPMMNKYAPLPSWLSPMPSPFPYSRPSHTPAYGTPYYNPQQSDYLPSYDEFPRSQFAFMSPSSHSSSPQSPSSSSKRSIDDEPHSPSTSRHHLYHLITDPPTKSSTDTNSND</sequence>
<dbReference type="InterPro" id="IPR039772">
    <property type="entry name" value="Bin3-like"/>
</dbReference>
<evidence type="ECO:0000256" key="3">
    <source>
        <dbReference type="ARBA" id="ARBA00022679"/>
    </source>
</evidence>
<dbReference type="GO" id="GO:0032259">
    <property type="term" value="P:methylation"/>
    <property type="evidence" value="ECO:0007669"/>
    <property type="project" value="UniProtKB-KW"/>
</dbReference>
<protein>
    <recommendedName>
        <fullName evidence="6">RNA methyltransferase</fullName>
        <ecNumber evidence="6">2.1.1.-</ecNumber>
    </recommendedName>
</protein>
<evidence type="ECO:0000256" key="6">
    <source>
        <dbReference type="RuleBase" id="RU367087"/>
    </source>
</evidence>
<proteinExistence type="inferred from homology"/>
<dbReference type="EC" id="2.1.1.-" evidence="6"/>
<dbReference type="Gene3D" id="3.40.50.150">
    <property type="entry name" value="Vaccinia Virus protein VP39"/>
    <property type="match status" value="1"/>
</dbReference>
<evidence type="ECO:0000313" key="10">
    <source>
        <dbReference type="Proteomes" id="UP000183832"/>
    </source>
</evidence>
<dbReference type="AlphaFoldDB" id="A0A1J1IR39"/>
<feature type="region of interest" description="Disordered" evidence="7">
    <location>
        <begin position="1"/>
        <end position="21"/>
    </location>
</feature>
<dbReference type="CDD" id="cd02440">
    <property type="entry name" value="AdoMet_MTases"/>
    <property type="match status" value="1"/>
</dbReference>
<evidence type="ECO:0000256" key="2">
    <source>
        <dbReference type="ARBA" id="ARBA00022603"/>
    </source>
</evidence>
<organism evidence="9 10">
    <name type="scientific">Clunio marinus</name>
    <dbReference type="NCBI Taxonomy" id="568069"/>
    <lineage>
        <taxon>Eukaryota</taxon>
        <taxon>Metazoa</taxon>
        <taxon>Ecdysozoa</taxon>
        <taxon>Arthropoda</taxon>
        <taxon>Hexapoda</taxon>
        <taxon>Insecta</taxon>
        <taxon>Pterygota</taxon>
        <taxon>Neoptera</taxon>
        <taxon>Endopterygota</taxon>
        <taxon>Diptera</taxon>
        <taxon>Nematocera</taxon>
        <taxon>Chironomoidea</taxon>
        <taxon>Chironomidae</taxon>
        <taxon>Clunio</taxon>
    </lineage>
</organism>
<comment type="similarity">
    <text evidence="1 6">Belongs to the methyltransferase superfamily.</text>
</comment>
<feature type="compositionally biased region" description="Acidic residues" evidence="7">
    <location>
        <begin position="73"/>
        <end position="86"/>
    </location>
</feature>
<evidence type="ECO:0000313" key="9">
    <source>
        <dbReference type="EMBL" id="CRL02701.1"/>
    </source>
</evidence>
<gene>
    <name evidence="9" type="ORF">CLUMA_CG015735</name>
</gene>
<name>A0A1J1IR39_9DIPT</name>
<dbReference type="Pfam" id="PF06859">
    <property type="entry name" value="Bin3"/>
    <property type="match status" value="1"/>
</dbReference>
<feature type="compositionally biased region" description="Low complexity" evidence="7">
    <location>
        <begin position="630"/>
        <end position="645"/>
    </location>
</feature>
<keyword evidence="4 5" id="KW-0949">S-adenosyl-L-methionine</keyword>